<dbReference type="PANTHER" id="PTHR37829">
    <property type="entry name" value="PHAGE-LIKE ELEMENT PBSX PROTEIN XKDT"/>
    <property type="match status" value="1"/>
</dbReference>
<evidence type="ECO:0000256" key="1">
    <source>
        <dbReference type="SAM" id="Phobius"/>
    </source>
</evidence>
<organism evidence="3 4">
    <name type="scientific">Sporosarcina newyorkensis</name>
    <dbReference type="NCBI Taxonomy" id="759851"/>
    <lineage>
        <taxon>Bacteria</taxon>
        <taxon>Bacillati</taxon>
        <taxon>Bacillota</taxon>
        <taxon>Bacilli</taxon>
        <taxon>Bacillales</taxon>
        <taxon>Caryophanaceae</taxon>
        <taxon>Sporosarcina</taxon>
    </lineage>
</organism>
<protein>
    <submittedName>
        <fullName evidence="3">Uncharacterized phage protein gp47/JayE</fullName>
    </submittedName>
</protein>
<sequence>MDDYGLTKKGFKRKQYADLIEDMEMKSRELFGENINLSERTFLGLFIRLCAWFLAIVWMLAEKVYNSMSPDTAEGINLDKTSKFIGTTRQKAVAARYAVKFEADPGIPIQEGFTVQTEGDILYRTLTYAVADDDGWAYTEIEALEAGVSGNVSLTAIHQITNPVAGVFSMEVLKQIVVGRDAEDDESFRQRNGLSATRGGASNVDAVRSNLLDAAGVVDAFVFENDEIIEVDGLPPKCIAPFVHGGKDDVIARTIFIAKTGGIQSYGTTVVDVVDSNGNTHPIGYTRPSTVDIYVDVKLTTNDRFPLNGFDLVRESIVKYIGDGNKHPGLGIGKSVGYTKLIAAIHETNGIDDINLKLGLSADEQFIVGNVSIDFDKIASTSADKVVVT</sequence>
<dbReference type="PANTHER" id="PTHR37829:SF3">
    <property type="entry name" value="PROTEIN JAYE-RELATED"/>
    <property type="match status" value="1"/>
</dbReference>
<keyword evidence="1" id="KW-1133">Transmembrane helix</keyword>
<feature type="domain" description="Baseplate protein J-like barrel" evidence="2">
    <location>
        <begin position="99"/>
        <end position="171"/>
    </location>
</feature>
<name>A0A1T4YU16_9BACL</name>
<dbReference type="AlphaFoldDB" id="A0A1T4YU16"/>
<proteinExistence type="predicted"/>
<dbReference type="InterPro" id="IPR006949">
    <property type="entry name" value="Barrel_Baseplate_J-like"/>
</dbReference>
<gene>
    <name evidence="3" type="ORF">SAMN04244570_3550</name>
</gene>
<reference evidence="4" key="1">
    <citation type="submission" date="2017-02" db="EMBL/GenBank/DDBJ databases">
        <authorList>
            <person name="Varghese N."/>
            <person name="Submissions S."/>
        </authorList>
    </citation>
    <scope>NUCLEOTIDE SEQUENCE [LARGE SCALE GENOMIC DNA]</scope>
    <source>
        <strain evidence="4">DSM 23966</strain>
    </source>
</reference>
<dbReference type="Pfam" id="PF04865">
    <property type="entry name" value="Baseplate_J"/>
    <property type="match status" value="1"/>
</dbReference>
<accession>A0A1T4YU16</accession>
<keyword evidence="1" id="KW-0472">Membrane</keyword>
<dbReference type="EMBL" id="FUYJ01000009">
    <property type="protein sequence ID" value="SKB05088.1"/>
    <property type="molecule type" value="Genomic_DNA"/>
</dbReference>
<dbReference type="InterPro" id="IPR052399">
    <property type="entry name" value="Phage_Baseplate_Assmbl_Protein"/>
</dbReference>
<keyword evidence="1" id="KW-0812">Transmembrane</keyword>
<dbReference type="RefSeq" id="WP_078818515.1">
    <property type="nucleotide sequence ID" value="NZ_FUYJ01000009.1"/>
</dbReference>
<evidence type="ECO:0000259" key="2">
    <source>
        <dbReference type="Pfam" id="PF04865"/>
    </source>
</evidence>
<keyword evidence="4" id="KW-1185">Reference proteome</keyword>
<dbReference type="Proteomes" id="UP000190042">
    <property type="component" value="Unassembled WGS sequence"/>
</dbReference>
<evidence type="ECO:0000313" key="3">
    <source>
        <dbReference type="EMBL" id="SKB05088.1"/>
    </source>
</evidence>
<feature type="transmembrane region" description="Helical" evidence="1">
    <location>
        <begin position="42"/>
        <end position="61"/>
    </location>
</feature>
<evidence type="ECO:0000313" key="4">
    <source>
        <dbReference type="Proteomes" id="UP000190042"/>
    </source>
</evidence>